<accession>A0A9X0MKC4</accession>
<evidence type="ECO:0000313" key="2">
    <source>
        <dbReference type="Proteomes" id="UP000075476"/>
    </source>
</evidence>
<gene>
    <name evidence="1" type="ORF">AT268_33795</name>
</gene>
<dbReference type="AlphaFoldDB" id="A0A9X0MKC4"/>
<evidence type="ECO:0000313" key="1">
    <source>
        <dbReference type="EMBL" id="KXY51447.1"/>
    </source>
</evidence>
<sequence length="178" mass="20317">MTEIIGICSVGKMFRPKKVLNVPHRGFIFYTSYKSNFGGEAKEISIQFNLKNIYPDKEIIRINVSTDIPVLIRKELFTELDSNTALSNAPDCFITENRHLVRPDRYNLRKRGISEGIKNHKGVLFFTILIESDVPEEEDNLNFMLYPSVVDGEEYIVVESEANTPVIIHSETGLLLHS</sequence>
<proteinExistence type="predicted"/>
<protein>
    <submittedName>
        <fullName evidence="1">Uncharacterized protein</fullName>
    </submittedName>
</protein>
<dbReference type="EMBL" id="LOMO01000001">
    <property type="protein sequence ID" value="KXY51447.1"/>
    <property type="molecule type" value="Genomic_DNA"/>
</dbReference>
<reference evidence="1 2" key="1">
    <citation type="submission" date="2015-12" db="EMBL/GenBank/DDBJ databases">
        <title>Bacillus cereus Group isolate.</title>
        <authorList>
            <person name="Kovac J."/>
        </authorList>
    </citation>
    <scope>NUCLEOTIDE SEQUENCE [LARGE SCALE GENOMIC DNA]</scope>
    <source>
        <strain evidence="1 2">FSL K6-0073</strain>
    </source>
</reference>
<name>A0A9X0MKC4_BACCE</name>
<dbReference type="Proteomes" id="UP000075476">
    <property type="component" value="Unassembled WGS sequence"/>
</dbReference>
<comment type="caution">
    <text evidence="1">The sequence shown here is derived from an EMBL/GenBank/DDBJ whole genome shotgun (WGS) entry which is preliminary data.</text>
</comment>
<dbReference type="RefSeq" id="WP_061662777.1">
    <property type="nucleotide sequence ID" value="NZ_LOMO01000001.1"/>
</dbReference>
<organism evidence="1 2">
    <name type="scientific">Bacillus cereus</name>
    <dbReference type="NCBI Taxonomy" id="1396"/>
    <lineage>
        <taxon>Bacteria</taxon>
        <taxon>Bacillati</taxon>
        <taxon>Bacillota</taxon>
        <taxon>Bacilli</taxon>
        <taxon>Bacillales</taxon>
        <taxon>Bacillaceae</taxon>
        <taxon>Bacillus</taxon>
        <taxon>Bacillus cereus group</taxon>
    </lineage>
</organism>